<name>A0A2S9YHM3_9BACT</name>
<dbReference type="Proteomes" id="UP000237968">
    <property type="component" value="Unassembled WGS sequence"/>
</dbReference>
<dbReference type="SUPFAM" id="SSF46955">
    <property type="entry name" value="Putative DNA-binding domain"/>
    <property type="match status" value="1"/>
</dbReference>
<dbReference type="InterPro" id="IPR010093">
    <property type="entry name" value="SinI_DNA-bd"/>
</dbReference>
<proteinExistence type="predicted"/>
<dbReference type="Pfam" id="PF12728">
    <property type="entry name" value="HTH_17"/>
    <property type="match status" value="1"/>
</dbReference>
<dbReference type="GO" id="GO:0003677">
    <property type="term" value="F:DNA binding"/>
    <property type="evidence" value="ECO:0007669"/>
    <property type="project" value="InterPro"/>
</dbReference>
<evidence type="ECO:0000259" key="1">
    <source>
        <dbReference type="Pfam" id="PF12728"/>
    </source>
</evidence>
<protein>
    <submittedName>
        <fullName evidence="2">Helix-turn-helix domain protein</fullName>
    </submittedName>
</protein>
<gene>
    <name evidence="2" type="ORF">ENSA5_06220</name>
</gene>
<dbReference type="AlphaFoldDB" id="A0A2S9YHM3"/>
<organism evidence="2 3">
    <name type="scientific">Enhygromyxa salina</name>
    <dbReference type="NCBI Taxonomy" id="215803"/>
    <lineage>
        <taxon>Bacteria</taxon>
        <taxon>Pseudomonadati</taxon>
        <taxon>Myxococcota</taxon>
        <taxon>Polyangia</taxon>
        <taxon>Nannocystales</taxon>
        <taxon>Nannocystaceae</taxon>
        <taxon>Enhygromyxa</taxon>
    </lineage>
</organism>
<sequence>MRSLMRSEEQAIEIFTADQLAELLGVNRKTIYEAASRGEIPHRRLGRRLIFERGSVLRWLRQDAPSEENTDER</sequence>
<dbReference type="InterPro" id="IPR041657">
    <property type="entry name" value="HTH_17"/>
</dbReference>
<dbReference type="EMBL" id="PVNK01000033">
    <property type="protein sequence ID" value="PRQ04617.1"/>
    <property type="molecule type" value="Genomic_DNA"/>
</dbReference>
<comment type="caution">
    <text evidence="2">The sequence shown here is derived from an EMBL/GenBank/DDBJ whole genome shotgun (WGS) entry which is preliminary data.</text>
</comment>
<dbReference type="NCBIfam" id="TIGR01764">
    <property type="entry name" value="excise"/>
    <property type="match status" value="1"/>
</dbReference>
<evidence type="ECO:0000313" key="3">
    <source>
        <dbReference type="Proteomes" id="UP000237968"/>
    </source>
</evidence>
<dbReference type="Gene3D" id="1.10.10.10">
    <property type="entry name" value="Winged helix-like DNA-binding domain superfamily/Winged helix DNA-binding domain"/>
    <property type="match status" value="1"/>
</dbReference>
<reference evidence="2 3" key="1">
    <citation type="submission" date="2018-03" db="EMBL/GenBank/DDBJ databases">
        <title>Draft Genome Sequences of the Obligatory Marine Myxobacteria Enhygromyxa salina SWB005.</title>
        <authorList>
            <person name="Poehlein A."/>
            <person name="Moghaddam J.A."/>
            <person name="Harms H."/>
            <person name="Alanjari M."/>
            <person name="Koenig G.M."/>
            <person name="Daniel R."/>
            <person name="Schaeberle T.F."/>
        </authorList>
    </citation>
    <scope>NUCLEOTIDE SEQUENCE [LARGE SCALE GENOMIC DNA]</scope>
    <source>
        <strain evidence="2 3">SWB005</strain>
    </source>
</reference>
<evidence type="ECO:0000313" key="2">
    <source>
        <dbReference type="EMBL" id="PRQ04617.1"/>
    </source>
</evidence>
<keyword evidence="3" id="KW-1185">Reference proteome</keyword>
<feature type="domain" description="Helix-turn-helix" evidence="1">
    <location>
        <begin position="15"/>
        <end position="62"/>
    </location>
</feature>
<dbReference type="InterPro" id="IPR009061">
    <property type="entry name" value="DNA-bd_dom_put_sf"/>
</dbReference>
<accession>A0A2S9YHM3</accession>
<dbReference type="InterPro" id="IPR036388">
    <property type="entry name" value="WH-like_DNA-bd_sf"/>
</dbReference>